<protein>
    <submittedName>
        <fullName evidence="2">Uncharacterized protein</fullName>
    </submittedName>
</protein>
<feature type="compositionally biased region" description="Basic and acidic residues" evidence="1">
    <location>
        <begin position="236"/>
        <end position="245"/>
    </location>
</feature>
<organism evidence="2 3">
    <name type="scientific">Methanospirillum lacunae</name>
    <dbReference type="NCBI Taxonomy" id="668570"/>
    <lineage>
        <taxon>Archaea</taxon>
        <taxon>Methanobacteriati</taxon>
        <taxon>Methanobacteriota</taxon>
        <taxon>Stenosarchaea group</taxon>
        <taxon>Methanomicrobia</taxon>
        <taxon>Methanomicrobiales</taxon>
        <taxon>Methanospirillaceae</taxon>
        <taxon>Methanospirillum</taxon>
    </lineage>
</organism>
<dbReference type="Proteomes" id="UP000245657">
    <property type="component" value="Unassembled WGS sequence"/>
</dbReference>
<dbReference type="GeneID" id="97549820"/>
<keyword evidence="3" id="KW-1185">Reference proteome</keyword>
<gene>
    <name evidence="2" type="ORF">DK846_04595</name>
</gene>
<evidence type="ECO:0000313" key="3">
    <source>
        <dbReference type="Proteomes" id="UP000245657"/>
    </source>
</evidence>
<accession>A0A2V2N3Q2</accession>
<dbReference type="AlphaFoldDB" id="A0A2V2N3Q2"/>
<sequence>MIPRHFYIISVVFLVLVLFGTSTVSAYYLTLDAPGEVRVGQPITVTGSTNVPPPDKIDVVLSLSSNIPVEKDRKSVAITDKGDTSFNVTFQTTGYEKGNYKVEALSQTLRDFSAGSRNLRVVKLTDRSDIVRFSSPMFQDFDGTLKIETRIQGYEDNAIQIQVQKDNTTVFGPESVPVSRGLMKYELPIKEPGTYVITFNDSKGFIGTYPVQVGDEKTAVTATPTTEETEVPTVHQTEKATEAKVNHTPTTPQAEKTKSVASPISAETTIPDNKSSDKPIPIEGISTTAPASRDSPAYILVTVKQAPVTISTSSDDDWVLEYKLNQGSASVKVNDKGSGSPEQVKITESTPEIYLKVYPYSYKSTGDVTITASNAETVGLSDKAAQAFGAPPRYGNTGTQEEKKSPAPLAGVVLGLISAAWLLRRK</sequence>
<proteinExistence type="predicted"/>
<name>A0A2V2N3Q2_9EURY</name>
<evidence type="ECO:0000256" key="1">
    <source>
        <dbReference type="SAM" id="MobiDB-lite"/>
    </source>
</evidence>
<dbReference type="RefSeq" id="WP_109967708.1">
    <property type="nucleotide sequence ID" value="NZ_CP176093.1"/>
</dbReference>
<reference evidence="2 3" key="1">
    <citation type="submission" date="2018-05" db="EMBL/GenBank/DDBJ databases">
        <title>Draft genome of Methanospirillum lacunae Ki8-1.</title>
        <authorList>
            <person name="Dueholm M.S."/>
            <person name="Nielsen P.H."/>
            <person name="Bakmann L.F."/>
            <person name="Otzen D.E."/>
        </authorList>
    </citation>
    <scope>NUCLEOTIDE SEQUENCE [LARGE SCALE GENOMIC DNA]</scope>
    <source>
        <strain evidence="2 3">Ki8-1</strain>
    </source>
</reference>
<comment type="caution">
    <text evidence="2">The sequence shown here is derived from an EMBL/GenBank/DDBJ whole genome shotgun (WGS) entry which is preliminary data.</text>
</comment>
<feature type="region of interest" description="Disordered" evidence="1">
    <location>
        <begin position="223"/>
        <end position="279"/>
    </location>
</feature>
<feature type="compositionally biased region" description="Low complexity" evidence="1">
    <location>
        <begin position="223"/>
        <end position="234"/>
    </location>
</feature>
<dbReference type="EMBL" id="QGMY01000002">
    <property type="protein sequence ID" value="PWR74429.1"/>
    <property type="molecule type" value="Genomic_DNA"/>
</dbReference>
<dbReference type="OrthoDB" id="116923at2157"/>
<feature type="compositionally biased region" description="Polar residues" evidence="1">
    <location>
        <begin position="247"/>
        <end position="273"/>
    </location>
</feature>
<evidence type="ECO:0000313" key="2">
    <source>
        <dbReference type="EMBL" id="PWR74429.1"/>
    </source>
</evidence>